<organism evidence="1 2">
    <name type="scientific">Elizabethkingia anophelis</name>
    <dbReference type="NCBI Taxonomy" id="1117645"/>
    <lineage>
        <taxon>Bacteria</taxon>
        <taxon>Pseudomonadati</taxon>
        <taxon>Bacteroidota</taxon>
        <taxon>Flavobacteriia</taxon>
        <taxon>Flavobacteriales</taxon>
        <taxon>Weeksellaceae</taxon>
        <taxon>Elizabethkingia</taxon>
    </lineage>
</organism>
<accession>A0AAE4NXT7</accession>
<gene>
    <name evidence="1" type="ORF">CMU51_00040</name>
</gene>
<protein>
    <submittedName>
        <fullName evidence="1">Uncharacterized protein</fullName>
    </submittedName>
</protein>
<dbReference type="Proteomes" id="UP001189000">
    <property type="component" value="Unassembled WGS sequence"/>
</dbReference>
<name>A0AAE4NXT7_9FLAO</name>
<dbReference type="AlphaFoldDB" id="A0AAE4NXT7"/>
<dbReference type="EMBL" id="NWGY01000001">
    <property type="protein sequence ID" value="MDV3662450.1"/>
    <property type="molecule type" value="Genomic_DNA"/>
</dbReference>
<sequence length="110" mass="12672">MAKPLSFYGQINYTQLKKALRSGYVKAQRIQTKNGEEIVFDINVWVHEEADQYNNNAAIQCTLTKEAFEANVKNDYYIGNLRYKVPKVTEASQEDINNVFANDDDDDLPF</sequence>
<evidence type="ECO:0000313" key="2">
    <source>
        <dbReference type="Proteomes" id="UP001189000"/>
    </source>
</evidence>
<evidence type="ECO:0000313" key="1">
    <source>
        <dbReference type="EMBL" id="MDV3662450.1"/>
    </source>
</evidence>
<proteinExistence type="predicted"/>
<comment type="caution">
    <text evidence="1">The sequence shown here is derived from an EMBL/GenBank/DDBJ whole genome shotgun (WGS) entry which is preliminary data.</text>
</comment>
<reference evidence="1" key="1">
    <citation type="submission" date="2023-02" db="EMBL/GenBank/DDBJ databases">
        <title>Elizabethkingia anophelis draft genomes.</title>
        <authorList>
            <person name="Nicholson A.C."/>
            <person name="Whitney A.M."/>
            <person name="Humrighouse B.W."/>
            <person name="Villarma A."/>
            <person name="Bell M."/>
            <person name="Mcquiston J."/>
        </authorList>
    </citation>
    <scope>NUCLEOTIDE SEQUENCE</scope>
    <source>
        <strain evidence="1">B4955</strain>
    </source>
</reference>